<dbReference type="NCBIfam" id="NF033795">
    <property type="entry name" value="chaper_CopZ_Bs"/>
    <property type="match status" value="1"/>
</dbReference>
<keyword evidence="9" id="KW-1185">Reference proteome</keyword>
<keyword evidence="4" id="KW-0479">Metal-binding</keyword>
<sequence>MMQTTLDVRGMSCGHCEQAVKGALEALNGVTGVEVHLNTGKVDVTYDEAQVNIQTMREAVEEQGYNVVI</sequence>
<dbReference type="InterPro" id="IPR006122">
    <property type="entry name" value="HMA_Cu_ion-bd"/>
</dbReference>
<reference evidence="9" key="2">
    <citation type="submission" date="2014-05" db="EMBL/GenBank/DDBJ databases">
        <title>Draft genome sequence of Virgibacillus massiliensis Vm-5.</title>
        <authorList>
            <person name="Khelaifia S."/>
            <person name="Croce O."/>
            <person name="Lagier J.C."/>
            <person name="Raoult D."/>
        </authorList>
    </citation>
    <scope>NUCLEOTIDE SEQUENCE [LARGE SCALE GENOMIC DNA]</scope>
    <source>
        <strain evidence="9">Vm-5</strain>
    </source>
</reference>
<evidence type="ECO:0000259" key="7">
    <source>
        <dbReference type="PROSITE" id="PS50846"/>
    </source>
</evidence>
<organism evidence="8 9">
    <name type="scientific">Virgibacillus massiliensis</name>
    <dbReference type="NCBI Taxonomy" id="1462526"/>
    <lineage>
        <taxon>Bacteria</taxon>
        <taxon>Bacillati</taxon>
        <taxon>Bacillota</taxon>
        <taxon>Bacilli</taxon>
        <taxon>Bacillales</taxon>
        <taxon>Bacillaceae</taxon>
        <taxon>Virgibacillus</taxon>
    </lineage>
</organism>
<comment type="subcellular location">
    <subcellularLocation>
        <location evidence="1">Cytoplasm</location>
    </subcellularLocation>
</comment>
<dbReference type="PROSITE" id="PS01047">
    <property type="entry name" value="HMA_1"/>
    <property type="match status" value="1"/>
</dbReference>
<dbReference type="Gene3D" id="3.30.70.100">
    <property type="match status" value="1"/>
</dbReference>
<dbReference type="PRINTS" id="PR00946">
    <property type="entry name" value="HGSCAVENGER"/>
</dbReference>
<dbReference type="PROSITE" id="PS50846">
    <property type="entry name" value="HMA_2"/>
    <property type="match status" value="1"/>
</dbReference>
<feature type="domain" description="HMA" evidence="7">
    <location>
        <begin position="2"/>
        <end position="68"/>
    </location>
</feature>
<dbReference type="STRING" id="1462526.BN990_03311"/>
<proteinExistence type="predicted"/>
<dbReference type="InterPro" id="IPR001802">
    <property type="entry name" value="MerP/CopZ"/>
</dbReference>
<dbReference type="eggNOG" id="COG2608">
    <property type="taxonomic scope" value="Bacteria"/>
</dbReference>
<evidence type="ECO:0000256" key="5">
    <source>
        <dbReference type="ARBA" id="ARBA00023008"/>
    </source>
</evidence>
<evidence type="ECO:0000256" key="2">
    <source>
        <dbReference type="ARBA" id="ARBA00015313"/>
    </source>
</evidence>
<accession>A0A024QFH8</accession>
<comment type="caution">
    <text evidence="8">The sequence shown here is derived from an EMBL/GenBank/DDBJ whole genome shotgun (WGS) entry which is preliminary data.</text>
</comment>
<keyword evidence="5" id="KW-0186">Copper</keyword>
<dbReference type="GO" id="GO:0005507">
    <property type="term" value="F:copper ion binding"/>
    <property type="evidence" value="ECO:0007669"/>
    <property type="project" value="InterPro"/>
</dbReference>
<dbReference type="CDD" id="cd00371">
    <property type="entry name" value="HMA"/>
    <property type="match status" value="1"/>
</dbReference>
<dbReference type="InterPro" id="IPR036163">
    <property type="entry name" value="HMA_dom_sf"/>
</dbReference>
<evidence type="ECO:0000313" key="8">
    <source>
        <dbReference type="EMBL" id="CDQ40962.1"/>
    </source>
</evidence>
<dbReference type="FunFam" id="3.30.70.100:FF:000001">
    <property type="entry name" value="ATPase copper transporting beta"/>
    <property type="match status" value="1"/>
</dbReference>
<dbReference type="InterPro" id="IPR049740">
    <property type="entry name" value="CopZ"/>
</dbReference>
<dbReference type="InterPro" id="IPR006121">
    <property type="entry name" value="HMA_dom"/>
</dbReference>
<keyword evidence="3" id="KW-0963">Cytoplasm</keyword>
<keyword evidence="6" id="KW-0143">Chaperone</keyword>
<evidence type="ECO:0000256" key="3">
    <source>
        <dbReference type="ARBA" id="ARBA00022490"/>
    </source>
</evidence>
<dbReference type="NCBIfam" id="TIGR00003">
    <property type="entry name" value="copper ion binding protein"/>
    <property type="match status" value="1"/>
</dbReference>
<dbReference type="InterPro" id="IPR017969">
    <property type="entry name" value="Heavy-metal-associated_CS"/>
</dbReference>
<gene>
    <name evidence="8" type="primary">copZ_3</name>
    <name evidence="8" type="ORF">BN990_03311</name>
</gene>
<dbReference type="Pfam" id="PF00403">
    <property type="entry name" value="HMA"/>
    <property type="match status" value="1"/>
</dbReference>
<dbReference type="Proteomes" id="UP000028875">
    <property type="component" value="Unassembled WGS sequence"/>
</dbReference>
<dbReference type="GO" id="GO:0005737">
    <property type="term" value="C:cytoplasm"/>
    <property type="evidence" value="ECO:0007669"/>
    <property type="project" value="UniProtKB-SubCell"/>
</dbReference>
<dbReference type="PANTHER" id="PTHR46594">
    <property type="entry name" value="P-TYPE CATION-TRANSPORTING ATPASE"/>
    <property type="match status" value="1"/>
</dbReference>
<dbReference type="EMBL" id="CCDP010000002">
    <property type="protein sequence ID" value="CDQ40962.1"/>
    <property type="molecule type" value="Genomic_DNA"/>
</dbReference>
<dbReference type="PANTHER" id="PTHR46594:SF4">
    <property type="entry name" value="P-TYPE CATION-TRANSPORTING ATPASE"/>
    <property type="match status" value="1"/>
</dbReference>
<dbReference type="AlphaFoldDB" id="A0A024QFH8"/>
<name>A0A024QFH8_9BACI</name>
<protein>
    <recommendedName>
        <fullName evidence="2">Copper chaperone CopZ</fullName>
    </recommendedName>
</protein>
<evidence type="ECO:0000256" key="6">
    <source>
        <dbReference type="ARBA" id="ARBA00023186"/>
    </source>
</evidence>
<dbReference type="SUPFAM" id="SSF55008">
    <property type="entry name" value="HMA, heavy metal-associated domain"/>
    <property type="match status" value="1"/>
</dbReference>
<evidence type="ECO:0000256" key="4">
    <source>
        <dbReference type="ARBA" id="ARBA00022723"/>
    </source>
</evidence>
<reference evidence="8 9" key="1">
    <citation type="submission" date="2014-03" db="EMBL/GenBank/DDBJ databases">
        <authorList>
            <person name="Urmite Genomes U."/>
        </authorList>
    </citation>
    <scope>NUCLEOTIDE SEQUENCE [LARGE SCALE GENOMIC DNA]</scope>
    <source>
        <strain evidence="8 9">Vm-5</strain>
    </source>
</reference>
<evidence type="ECO:0000256" key="1">
    <source>
        <dbReference type="ARBA" id="ARBA00004496"/>
    </source>
</evidence>
<evidence type="ECO:0000313" key="9">
    <source>
        <dbReference type="Proteomes" id="UP000028875"/>
    </source>
</evidence>